<evidence type="ECO:0000313" key="3">
    <source>
        <dbReference type="Proteomes" id="UP001501638"/>
    </source>
</evidence>
<dbReference type="EMBL" id="BAAASZ010000031">
    <property type="protein sequence ID" value="GAA2455552.1"/>
    <property type="molecule type" value="Genomic_DNA"/>
</dbReference>
<organism evidence="2 3">
    <name type="scientific">Streptomyces macrosporus</name>
    <dbReference type="NCBI Taxonomy" id="44032"/>
    <lineage>
        <taxon>Bacteria</taxon>
        <taxon>Bacillati</taxon>
        <taxon>Actinomycetota</taxon>
        <taxon>Actinomycetes</taxon>
        <taxon>Kitasatosporales</taxon>
        <taxon>Streptomycetaceae</taxon>
        <taxon>Streptomyces</taxon>
    </lineage>
</organism>
<feature type="region of interest" description="Disordered" evidence="1">
    <location>
        <begin position="1"/>
        <end position="103"/>
    </location>
</feature>
<gene>
    <name evidence="2" type="ORF">GCM10010405_44430</name>
</gene>
<reference evidence="2 3" key="1">
    <citation type="journal article" date="2019" name="Int. J. Syst. Evol. Microbiol.">
        <title>The Global Catalogue of Microorganisms (GCM) 10K type strain sequencing project: providing services to taxonomists for standard genome sequencing and annotation.</title>
        <authorList>
            <consortium name="The Broad Institute Genomics Platform"/>
            <consortium name="The Broad Institute Genome Sequencing Center for Infectious Disease"/>
            <person name="Wu L."/>
            <person name="Ma J."/>
        </authorList>
    </citation>
    <scope>NUCLEOTIDE SEQUENCE [LARGE SCALE GENOMIC DNA]</scope>
    <source>
        <strain evidence="2 3">JCM 6305</strain>
    </source>
</reference>
<feature type="compositionally biased region" description="Polar residues" evidence="1">
    <location>
        <begin position="72"/>
        <end position="82"/>
    </location>
</feature>
<dbReference type="Proteomes" id="UP001501638">
    <property type="component" value="Unassembled WGS sequence"/>
</dbReference>
<proteinExistence type="predicted"/>
<evidence type="ECO:0000313" key="2">
    <source>
        <dbReference type="EMBL" id="GAA2455552.1"/>
    </source>
</evidence>
<evidence type="ECO:0000256" key="1">
    <source>
        <dbReference type="SAM" id="MobiDB-lite"/>
    </source>
</evidence>
<sequence length="103" mass="10379">MLFGGVGVRAHPRSPPAAVSPRDGLDELSGGHVPETAAPVADPHASMRSDASVGNLGSGNFSGPSSPEGIRSPSSRTWTAQGGSVVALRREEGTGPSAHLVTR</sequence>
<accession>A0ABN3KC58</accession>
<name>A0ABN3KC58_9ACTN</name>
<keyword evidence="3" id="KW-1185">Reference proteome</keyword>
<protein>
    <submittedName>
        <fullName evidence="2">Uncharacterized protein</fullName>
    </submittedName>
</protein>
<comment type="caution">
    <text evidence="2">The sequence shown here is derived from an EMBL/GenBank/DDBJ whole genome shotgun (WGS) entry which is preliminary data.</text>
</comment>